<sequence>MVTEVFIKLAEKCGIKPSDLAKLLILFENKKTHSEIFRAFGWTPNFTKKVIISCSSIVKFSENSFSIAPNGINLLNEAKLIIKKEEEFLSQLPGISKELENTKAKFVKSKREYDQFFATVETVIKRANLMLKSGDLTGRKVLLLGDDDFLSTVLAKFSLISEISVIDIDEDILKIIKDQEKQQVITYQHDLRNGLPKDFLSKFDTVFTDPPYTPEGFRLFMNIGISALNKSKNGALYICYGNTDEARDRGLKIQKIVAEENLLITNKWLDFNRYNGAETVANCSSLYVLKETDQTKRQNLRGSLKIYTYEN</sequence>
<proteinExistence type="predicted"/>
<dbReference type="GO" id="GO:0032259">
    <property type="term" value="P:methylation"/>
    <property type="evidence" value="ECO:0007669"/>
    <property type="project" value="InterPro"/>
</dbReference>
<dbReference type="InterPro" id="IPR002723">
    <property type="entry name" value="BpsA_C"/>
</dbReference>
<dbReference type="PANTHER" id="PTHR23290:SF0">
    <property type="entry name" value="RRNA N6-ADENOSINE-METHYLTRANSFERASE METTL5"/>
    <property type="match status" value="1"/>
</dbReference>
<dbReference type="PROSITE" id="PS00092">
    <property type="entry name" value="N6_MTASE"/>
    <property type="match status" value="1"/>
</dbReference>
<dbReference type="GO" id="GO:0003676">
    <property type="term" value="F:nucleic acid binding"/>
    <property type="evidence" value="ECO:0007669"/>
    <property type="project" value="InterPro"/>
</dbReference>
<evidence type="ECO:0000313" key="3">
    <source>
        <dbReference type="Proteomes" id="UP000229915"/>
    </source>
</evidence>
<dbReference type="AlphaFoldDB" id="A0A2M7TEE8"/>
<comment type="caution">
    <text evidence="2">The sequence shown here is derived from an EMBL/GenBank/DDBJ whole genome shotgun (WGS) entry which is preliminary data.</text>
</comment>
<evidence type="ECO:0000313" key="2">
    <source>
        <dbReference type="EMBL" id="PIZ43985.1"/>
    </source>
</evidence>
<reference evidence="3" key="1">
    <citation type="submission" date="2017-09" db="EMBL/GenBank/DDBJ databases">
        <title>Depth-based differentiation of microbial function through sediment-hosted aquifers and enrichment of novel symbionts in the deep terrestrial subsurface.</title>
        <authorList>
            <person name="Probst A.J."/>
            <person name="Ladd B."/>
            <person name="Jarett J.K."/>
            <person name="Geller-Mcgrath D.E."/>
            <person name="Sieber C.M.K."/>
            <person name="Emerson J.B."/>
            <person name="Anantharaman K."/>
            <person name="Thomas B.C."/>
            <person name="Malmstrom R."/>
            <person name="Stieglmeier M."/>
            <person name="Klingl A."/>
            <person name="Woyke T."/>
            <person name="Ryan C.M."/>
            <person name="Banfield J.F."/>
        </authorList>
    </citation>
    <scope>NUCLEOTIDE SEQUENCE [LARGE SCALE GENOMIC DNA]</scope>
</reference>
<dbReference type="GO" id="GO:0006596">
    <property type="term" value="P:polyamine biosynthetic process"/>
    <property type="evidence" value="ECO:0007669"/>
    <property type="project" value="TreeGrafter"/>
</dbReference>
<protein>
    <recommendedName>
        <fullName evidence="1">N(4)-bis(aminopropyl)spermidine synthase C-terminal domain-containing protein</fullName>
    </recommendedName>
</protein>
<gene>
    <name evidence="2" type="ORF">COY33_00460</name>
</gene>
<dbReference type="Gene3D" id="3.40.50.150">
    <property type="entry name" value="Vaccinia Virus protein VP39"/>
    <property type="match status" value="1"/>
</dbReference>
<dbReference type="Proteomes" id="UP000229915">
    <property type="component" value="Unassembled WGS sequence"/>
</dbReference>
<evidence type="ECO:0000259" key="1">
    <source>
        <dbReference type="Pfam" id="PF01861"/>
    </source>
</evidence>
<dbReference type="EMBL" id="PFNK01000015">
    <property type="protein sequence ID" value="PIZ43985.1"/>
    <property type="molecule type" value="Genomic_DNA"/>
</dbReference>
<dbReference type="InterPro" id="IPR051720">
    <property type="entry name" value="rRNA_MeTrfase/Polyamine_Synth"/>
</dbReference>
<dbReference type="Pfam" id="PF01861">
    <property type="entry name" value="BpsA_C"/>
    <property type="match status" value="1"/>
</dbReference>
<dbReference type="InterPro" id="IPR002052">
    <property type="entry name" value="DNA_methylase_N6_adenine_CS"/>
</dbReference>
<dbReference type="SUPFAM" id="SSF53335">
    <property type="entry name" value="S-adenosyl-L-methionine-dependent methyltransferases"/>
    <property type="match status" value="1"/>
</dbReference>
<organism evidence="2 3">
    <name type="scientific">candidate division WWE3 bacterium CG_4_10_14_0_2_um_filter_42_7</name>
    <dbReference type="NCBI Taxonomy" id="1975073"/>
    <lineage>
        <taxon>Bacteria</taxon>
        <taxon>Katanobacteria</taxon>
    </lineage>
</organism>
<feature type="domain" description="N(4)-bis(aminopropyl)spermidine synthase C-terminal" evidence="1">
    <location>
        <begin position="108"/>
        <end position="286"/>
    </location>
</feature>
<accession>A0A2M7TEE8</accession>
<dbReference type="GO" id="GO:0008168">
    <property type="term" value="F:methyltransferase activity"/>
    <property type="evidence" value="ECO:0007669"/>
    <property type="project" value="InterPro"/>
</dbReference>
<dbReference type="InterPro" id="IPR029063">
    <property type="entry name" value="SAM-dependent_MTases_sf"/>
</dbReference>
<name>A0A2M7TEE8_UNCKA</name>
<dbReference type="PANTHER" id="PTHR23290">
    <property type="entry name" value="RRNA N6-ADENOSINE-METHYLTRANSFERASE METTL5"/>
    <property type="match status" value="1"/>
</dbReference>